<comment type="function">
    <text evidence="1">Site-specific tyrosine recombinase, which acts by catalyzing the cutting and rejoining of the recombining DNA molecules.</text>
</comment>
<dbReference type="PANTHER" id="PTHR30349">
    <property type="entry name" value="PHAGE INTEGRASE-RELATED"/>
    <property type="match status" value="1"/>
</dbReference>
<dbReference type="InterPro" id="IPR044068">
    <property type="entry name" value="CB"/>
</dbReference>
<organism evidence="9 10">
    <name type="scientific">Clostridium botulinum</name>
    <dbReference type="NCBI Taxonomy" id="1491"/>
    <lineage>
        <taxon>Bacteria</taxon>
        <taxon>Bacillati</taxon>
        <taxon>Bacillota</taxon>
        <taxon>Clostridia</taxon>
        <taxon>Eubacteriales</taxon>
        <taxon>Clostridiaceae</taxon>
        <taxon>Clostridium</taxon>
    </lineage>
</organism>
<dbReference type="InterPro" id="IPR011010">
    <property type="entry name" value="DNA_brk_join_enz"/>
</dbReference>
<feature type="domain" description="Core-binding (CB)" evidence="8">
    <location>
        <begin position="65"/>
        <end position="152"/>
    </location>
</feature>
<evidence type="ECO:0000259" key="7">
    <source>
        <dbReference type="PROSITE" id="PS51898"/>
    </source>
</evidence>
<keyword evidence="5" id="KW-0233">DNA recombination</keyword>
<feature type="domain" description="Tyr recombinase" evidence="7">
    <location>
        <begin position="176"/>
        <end position="385"/>
    </location>
</feature>
<dbReference type="EMBL" id="SGKU01000003">
    <property type="protein sequence ID" value="NFA41319.1"/>
    <property type="molecule type" value="Genomic_DNA"/>
</dbReference>
<dbReference type="PROSITE" id="PS51900">
    <property type="entry name" value="CB"/>
    <property type="match status" value="1"/>
</dbReference>
<evidence type="ECO:0000313" key="9">
    <source>
        <dbReference type="EMBL" id="NFA41319.1"/>
    </source>
</evidence>
<dbReference type="Pfam" id="PF14657">
    <property type="entry name" value="Arm-DNA-bind_4"/>
    <property type="match status" value="1"/>
</dbReference>
<evidence type="ECO:0000313" key="10">
    <source>
        <dbReference type="Proteomes" id="UP000472355"/>
    </source>
</evidence>
<dbReference type="Proteomes" id="UP000472355">
    <property type="component" value="Unassembled WGS sequence"/>
</dbReference>
<accession>A0A6M0SKH0</accession>
<dbReference type="InterPro" id="IPR028259">
    <property type="entry name" value="AP2-like_int_N"/>
</dbReference>
<dbReference type="InterPro" id="IPR050090">
    <property type="entry name" value="Tyrosine_recombinase_XerCD"/>
</dbReference>
<dbReference type="Pfam" id="PF00589">
    <property type="entry name" value="Phage_integrase"/>
    <property type="match status" value="1"/>
</dbReference>
<dbReference type="InterPro" id="IPR004107">
    <property type="entry name" value="Integrase_SAM-like_N"/>
</dbReference>
<dbReference type="AlphaFoldDB" id="A0A6M0SKH0"/>
<keyword evidence="4 6" id="KW-0238">DNA-binding</keyword>
<dbReference type="CDD" id="cd01189">
    <property type="entry name" value="INT_ICEBs1_C_like"/>
    <property type="match status" value="1"/>
</dbReference>
<dbReference type="GO" id="GO:0006310">
    <property type="term" value="P:DNA recombination"/>
    <property type="evidence" value="ECO:0007669"/>
    <property type="project" value="UniProtKB-KW"/>
</dbReference>
<evidence type="ECO:0000256" key="1">
    <source>
        <dbReference type="ARBA" id="ARBA00003283"/>
    </source>
</evidence>
<evidence type="ECO:0000256" key="6">
    <source>
        <dbReference type="PROSITE-ProRule" id="PRU01248"/>
    </source>
</evidence>
<dbReference type="Gene3D" id="1.10.150.130">
    <property type="match status" value="1"/>
</dbReference>
<dbReference type="PROSITE" id="PS51898">
    <property type="entry name" value="TYR_RECOMBINASE"/>
    <property type="match status" value="1"/>
</dbReference>
<dbReference type="Gene3D" id="1.10.443.10">
    <property type="entry name" value="Intergrase catalytic core"/>
    <property type="match status" value="1"/>
</dbReference>
<dbReference type="InterPro" id="IPR002104">
    <property type="entry name" value="Integrase_catalytic"/>
</dbReference>
<dbReference type="InterPro" id="IPR013762">
    <property type="entry name" value="Integrase-like_cat_sf"/>
</dbReference>
<dbReference type="Pfam" id="PF14659">
    <property type="entry name" value="Phage_int_SAM_3"/>
    <property type="match status" value="1"/>
</dbReference>
<sequence length="392" mass="45689">MAKRTSGEGSSRWVTRNGKKYWCITITIGYDPLTGKQKRKAIYGKTQAEAKAKLKEYQDSYTNSSDHSTLGNFYYDWIWNIKKQSLKPSTFEKWEGIYRNYIKPNKGLNDARLTEIDTLYLQKIINKLLENYTVSQITTLKSCLRNCFKYAKSINKIKINPVEEIILPKNNDVEEVKENYIPEEEQKKLIKALKNDSLEGLILISLMCGLRLGEALALQINDIDFNNMSININKSAKYVWTGERDKKGTKIYEYRVSKPKTKSSVRDVPLPTMLKPIIKTLIKSNMTNKLKYGELYFDNKLIFCRENGNYIDNKQPGRHLKSALKRAGIKTDLHYHSLRHIFITNCLSKDINPRTVMDWAGHSDIRMTMLIYAEINKDKNKKEYEKINNMFK</sequence>
<reference evidence="9 10" key="1">
    <citation type="submission" date="2019-02" db="EMBL/GenBank/DDBJ databases">
        <title>Genome sequencing of Clostridium botulinum clinical isolates.</title>
        <authorList>
            <person name="Brunt J."/>
            <person name="Van Vliet A.H.M."/>
            <person name="Stringer S.C."/>
            <person name="Grant K.A."/>
            <person name="Carter A.C."/>
            <person name="Peck M.W."/>
        </authorList>
    </citation>
    <scope>NUCLEOTIDE SEQUENCE [LARGE SCALE GENOMIC DNA]</scope>
    <source>
        <strain evidence="9 10">H113700579</strain>
    </source>
</reference>
<evidence type="ECO:0000256" key="2">
    <source>
        <dbReference type="ARBA" id="ARBA00008857"/>
    </source>
</evidence>
<dbReference type="GO" id="GO:0015074">
    <property type="term" value="P:DNA integration"/>
    <property type="evidence" value="ECO:0007669"/>
    <property type="project" value="UniProtKB-KW"/>
</dbReference>
<evidence type="ECO:0000259" key="8">
    <source>
        <dbReference type="PROSITE" id="PS51900"/>
    </source>
</evidence>
<dbReference type="SUPFAM" id="SSF56349">
    <property type="entry name" value="DNA breaking-rejoining enzymes"/>
    <property type="match status" value="1"/>
</dbReference>
<keyword evidence="3" id="KW-0229">DNA integration</keyword>
<comment type="caution">
    <text evidence="9">The sequence shown here is derived from an EMBL/GenBank/DDBJ whole genome shotgun (WGS) entry which is preliminary data.</text>
</comment>
<dbReference type="InterPro" id="IPR010998">
    <property type="entry name" value="Integrase_recombinase_N"/>
</dbReference>
<name>A0A6M0SKH0_CLOBO</name>
<evidence type="ECO:0000256" key="3">
    <source>
        <dbReference type="ARBA" id="ARBA00022908"/>
    </source>
</evidence>
<dbReference type="PANTHER" id="PTHR30349:SF64">
    <property type="entry name" value="PROPHAGE INTEGRASE INTD-RELATED"/>
    <property type="match status" value="1"/>
</dbReference>
<protein>
    <submittedName>
        <fullName evidence="9">Site-specific integrase</fullName>
    </submittedName>
</protein>
<evidence type="ECO:0000256" key="4">
    <source>
        <dbReference type="ARBA" id="ARBA00023125"/>
    </source>
</evidence>
<dbReference type="GO" id="GO:0003677">
    <property type="term" value="F:DNA binding"/>
    <property type="evidence" value="ECO:0007669"/>
    <property type="project" value="UniProtKB-UniRule"/>
</dbReference>
<gene>
    <name evidence="9" type="ORF">EXM65_01695</name>
</gene>
<proteinExistence type="inferred from homology"/>
<evidence type="ECO:0000256" key="5">
    <source>
        <dbReference type="ARBA" id="ARBA00023172"/>
    </source>
</evidence>
<comment type="similarity">
    <text evidence="2">Belongs to the 'phage' integrase family.</text>
</comment>